<evidence type="ECO:0000256" key="4">
    <source>
        <dbReference type="ARBA" id="ARBA00023136"/>
    </source>
</evidence>
<sequence length="353" mass="39912">MTKRPTDAAILIPSLNPDNKIIELVKKLKEAGFRTIVCVDDGSSEEHRHFFDELKNVYGCDVLRHCVNMGKGRGIKTGLNHIRNNYPEVPGVITVDSDGQHSTEDTFKCAEEMIAHPDSVIFGCRRFKEEGVPLRSFLGNTITRWVMRLLCGIKLSDTQTGLRAIPWDLITTFVNAEGERYEYEMQQILMCKELGIPIIEVPIKTIYIDENKSSHFNPLRDSIKIYAQFGKFIFSSLSSAFIDIALFTLMVKLIKGSFGGSDIYISIATVTARVISAIWNFGMNKRVVFKSKAELHRSGFKYAALAVCQVLMSAFLVTLFHRLTGGNDTVIKIIVDTMLFFISYQIQREIVFK</sequence>
<feature type="transmembrane region" description="Helical" evidence="5">
    <location>
        <begin position="302"/>
        <end position="323"/>
    </location>
</feature>
<evidence type="ECO:0000256" key="1">
    <source>
        <dbReference type="ARBA" id="ARBA00004141"/>
    </source>
</evidence>
<dbReference type="PANTHER" id="PTHR10859">
    <property type="entry name" value="GLYCOSYL TRANSFERASE"/>
    <property type="match status" value="1"/>
</dbReference>
<dbReference type="GO" id="GO:0016740">
    <property type="term" value="F:transferase activity"/>
    <property type="evidence" value="ECO:0007669"/>
    <property type="project" value="UniProtKB-KW"/>
</dbReference>
<dbReference type="SUPFAM" id="SSF53448">
    <property type="entry name" value="Nucleotide-diphospho-sugar transferases"/>
    <property type="match status" value="1"/>
</dbReference>
<dbReference type="OrthoDB" id="9810303at2"/>
<keyword evidence="3 5" id="KW-1133">Transmembrane helix</keyword>
<organism evidence="8 9">
    <name type="scientific">Butyrivibrio hungatei</name>
    <dbReference type="NCBI Taxonomy" id="185008"/>
    <lineage>
        <taxon>Bacteria</taxon>
        <taxon>Bacillati</taxon>
        <taxon>Bacillota</taxon>
        <taxon>Clostridia</taxon>
        <taxon>Lachnospirales</taxon>
        <taxon>Lachnospiraceae</taxon>
        <taxon>Butyrivibrio</taxon>
    </lineage>
</organism>
<dbReference type="KEGG" id="bhu:bhn_I2693"/>
<dbReference type="InterPro" id="IPR029044">
    <property type="entry name" value="Nucleotide-diphossugar_trans"/>
</dbReference>
<keyword evidence="2 5" id="KW-0812">Transmembrane</keyword>
<dbReference type="Pfam" id="PF04138">
    <property type="entry name" value="GtrA_DPMS_TM"/>
    <property type="match status" value="1"/>
</dbReference>
<dbReference type="Pfam" id="PF00535">
    <property type="entry name" value="Glycos_transf_2"/>
    <property type="match status" value="1"/>
</dbReference>
<dbReference type="GO" id="GO:0000271">
    <property type="term" value="P:polysaccharide biosynthetic process"/>
    <property type="evidence" value="ECO:0007669"/>
    <property type="project" value="InterPro"/>
</dbReference>
<dbReference type="GO" id="GO:0016020">
    <property type="term" value="C:membrane"/>
    <property type="evidence" value="ECO:0007669"/>
    <property type="project" value="UniProtKB-SubCell"/>
</dbReference>
<proteinExistence type="predicted"/>
<dbReference type="Proteomes" id="UP000179284">
    <property type="component" value="Chromosome I"/>
</dbReference>
<evidence type="ECO:0000256" key="5">
    <source>
        <dbReference type="SAM" id="Phobius"/>
    </source>
</evidence>
<evidence type="ECO:0000313" key="9">
    <source>
        <dbReference type="Proteomes" id="UP000179284"/>
    </source>
</evidence>
<evidence type="ECO:0000313" key="8">
    <source>
        <dbReference type="EMBL" id="AOZ97725.1"/>
    </source>
</evidence>
<dbReference type="Gene3D" id="3.90.550.10">
    <property type="entry name" value="Spore Coat Polysaccharide Biosynthesis Protein SpsA, Chain A"/>
    <property type="match status" value="1"/>
</dbReference>
<dbReference type="InterPro" id="IPR001173">
    <property type="entry name" value="Glyco_trans_2-like"/>
</dbReference>
<name>A0A1D9P6D2_9FIRM</name>
<dbReference type="RefSeq" id="WP_071177299.1">
    <property type="nucleotide sequence ID" value="NZ_CP017831.1"/>
</dbReference>
<dbReference type="AlphaFoldDB" id="A0A1D9P6D2"/>
<evidence type="ECO:0000259" key="6">
    <source>
        <dbReference type="Pfam" id="PF00535"/>
    </source>
</evidence>
<feature type="transmembrane region" description="Helical" evidence="5">
    <location>
        <begin position="263"/>
        <end position="281"/>
    </location>
</feature>
<accession>A0A1D9P6D2</accession>
<keyword evidence="9" id="KW-1185">Reference proteome</keyword>
<dbReference type="PANTHER" id="PTHR10859:SF114">
    <property type="entry name" value="DOLICHOL-PHOSPHATE MANNOSYLTRANSFERASE"/>
    <property type="match status" value="1"/>
</dbReference>
<evidence type="ECO:0000256" key="2">
    <source>
        <dbReference type="ARBA" id="ARBA00022692"/>
    </source>
</evidence>
<dbReference type="CDD" id="cd04179">
    <property type="entry name" value="DPM_DPG-synthase_like"/>
    <property type="match status" value="1"/>
</dbReference>
<evidence type="ECO:0000259" key="7">
    <source>
        <dbReference type="Pfam" id="PF04138"/>
    </source>
</evidence>
<reference evidence="9" key="1">
    <citation type="submission" date="2016-10" db="EMBL/GenBank/DDBJ databases">
        <title>The complete genome sequence of the rumen bacterium Butyrivibrio hungatei MB2003.</title>
        <authorList>
            <person name="Palevich N."/>
            <person name="Kelly W.J."/>
            <person name="Leahy S.C."/>
            <person name="Altermann E."/>
            <person name="Rakonjac J."/>
            <person name="Attwood G.T."/>
        </authorList>
    </citation>
    <scope>NUCLEOTIDE SEQUENCE [LARGE SCALE GENOMIC DNA]</scope>
    <source>
        <strain evidence="9">MB2003</strain>
    </source>
</reference>
<evidence type="ECO:0000256" key="3">
    <source>
        <dbReference type="ARBA" id="ARBA00022989"/>
    </source>
</evidence>
<gene>
    <name evidence="8" type="ORF">bhn_I2693</name>
</gene>
<dbReference type="GO" id="GO:0006487">
    <property type="term" value="P:protein N-linked glycosylation"/>
    <property type="evidence" value="ECO:0007669"/>
    <property type="project" value="TreeGrafter"/>
</dbReference>
<dbReference type="InterPro" id="IPR007267">
    <property type="entry name" value="GtrA_DPMS_TM"/>
</dbReference>
<dbReference type="EMBL" id="CP017831">
    <property type="protein sequence ID" value="AOZ97725.1"/>
    <property type="molecule type" value="Genomic_DNA"/>
</dbReference>
<keyword evidence="8" id="KW-0808">Transferase</keyword>
<feature type="domain" description="Glycosyltransferase 2-like" evidence="6">
    <location>
        <begin position="10"/>
        <end position="133"/>
    </location>
</feature>
<keyword evidence="4 5" id="KW-0472">Membrane</keyword>
<feature type="domain" description="GtrA/DPMS transmembrane" evidence="7">
    <location>
        <begin position="231"/>
        <end position="352"/>
    </location>
</feature>
<protein>
    <submittedName>
        <fullName evidence="8">Glycosyl transferase GT2 family</fullName>
    </submittedName>
</protein>
<feature type="transmembrane region" description="Helical" evidence="5">
    <location>
        <begin position="232"/>
        <end position="251"/>
    </location>
</feature>
<comment type="subcellular location">
    <subcellularLocation>
        <location evidence="1">Membrane</location>
        <topology evidence="1">Multi-pass membrane protein</topology>
    </subcellularLocation>
</comment>